<dbReference type="Proteomes" id="UP001055439">
    <property type="component" value="Chromosome 7"/>
</dbReference>
<keyword evidence="1" id="KW-0472">Membrane</keyword>
<evidence type="ECO:0000313" key="3">
    <source>
        <dbReference type="Proteomes" id="UP001055439"/>
    </source>
</evidence>
<keyword evidence="1" id="KW-1133">Transmembrane helix</keyword>
<sequence length="130" mass="14584">MKLGTLNGLRGKRLSLTLIIIFTTLLIWGWERTPHQDSFHPPHEQDLYPQVARIKYIHQLPSEEEDFPDVDTIGHRTNGSVAQVLSDNPVGSPTASKTTEVDEGFQAITVENNGRHLLLMMFHIAVVSIS</sequence>
<keyword evidence="1" id="KW-0812">Transmembrane</keyword>
<organism evidence="2 3">
    <name type="scientific">Musa troglodytarum</name>
    <name type="common">fe'i banana</name>
    <dbReference type="NCBI Taxonomy" id="320322"/>
    <lineage>
        <taxon>Eukaryota</taxon>
        <taxon>Viridiplantae</taxon>
        <taxon>Streptophyta</taxon>
        <taxon>Embryophyta</taxon>
        <taxon>Tracheophyta</taxon>
        <taxon>Spermatophyta</taxon>
        <taxon>Magnoliopsida</taxon>
        <taxon>Liliopsida</taxon>
        <taxon>Zingiberales</taxon>
        <taxon>Musaceae</taxon>
        <taxon>Musa</taxon>
    </lineage>
</organism>
<dbReference type="OrthoDB" id="630188at2759"/>
<feature type="transmembrane region" description="Helical" evidence="1">
    <location>
        <begin position="12"/>
        <end position="30"/>
    </location>
</feature>
<accession>A0A9E7GLC8</accession>
<keyword evidence="3" id="KW-1185">Reference proteome</keyword>
<evidence type="ECO:0000313" key="2">
    <source>
        <dbReference type="EMBL" id="URE14492.1"/>
    </source>
</evidence>
<reference evidence="2" key="1">
    <citation type="submission" date="2022-05" db="EMBL/GenBank/DDBJ databases">
        <title>The Musa troglodytarum L. genome provides insights into the mechanism of non-climacteric behaviour and enrichment of carotenoids.</title>
        <authorList>
            <person name="Wang J."/>
        </authorList>
    </citation>
    <scope>NUCLEOTIDE SEQUENCE</scope>
    <source>
        <tissue evidence="2">Leaf</tissue>
    </source>
</reference>
<dbReference type="EMBL" id="CP097509">
    <property type="protein sequence ID" value="URE14492.1"/>
    <property type="molecule type" value="Genomic_DNA"/>
</dbReference>
<dbReference type="AlphaFoldDB" id="A0A9E7GLC8"/>
<evidence type="ECO:0000256" key="1">
    <source>
        <dbReference type="SAM" id="Phobius"/>
    </source>
</evidence>
<gene>
    <name evidence="2" type="ORF">MUK42_12870</name>
</gene>
<name>A0A9E7GLC8_9LILI</name>
<protein>
    <submittedName>
        <fullName evidence="2">Uncharacterized protein</fullName>
    </submittedName>
</protein>
<proteinExistence type="predicted"/>